<evidence type="ECO:0000313" key="1">
    <source>
        <dbReference type="EMBL" id="KAJ2800193.1"/>
    </source>
</evidence>
<protein>
    <submittedName>
        <fullName evidence="1">Phosphatidylinositol-3-phosphatase SAC1</fullName>
    </submittedName>
</protein>
<proteinExistence type="predicted"/>
<evidence type="ECO:0000313" key="2">
    <source>
        <dbReference type="Proteomes" id="UP001140087"/>
    </source>
</evidence>
<organism evidence="1 2">
    <name type="scientific">Coemansia helicoidea</name>
    <dbReference type="NCBI Taxonomy" id="1286919"/>
    <lineage>
        <taxon>Eukaryota</taxon>
        <taxon>Fungi</taxon>
        <taxon>Fungi incertae sedis</taxon>
        <taxon>Zoopagomycota</taxon>
        <taxon>Kickxellomycotina</taxon>
        <taxon>Kickxellomycetes</taxon>
        <taxon>Kickxellales</taxon>
        <taxon>Kickxellaceae</taxon>
        <taxon>Coemansia</taxon>
    </lineage>
</organism>
<name>A0ACC1L3B0_9FUNG</name>
<keyword evidence="2" id="KW-1185">Reference proteome</keyword>
<dbReference type="Proteomes" id="UP001140087">
    <property type="component" value="Unassembled WGS sequence"/>
</dbReference>
<accession>A0ACC1L3B0</accession>
<reference evidence="1" key="1">
    <citation type="submission" date="2022-07" db="EMBL/GenBank/DDBJ databases">
        <title>Phylogenomic reconstructions and comparative analyses of Kickxellomycotina fungi.</title>
        <authorList>
            <person name="Reynolds N.K."/>
            <person name="Stajich J.E."/>
            <person name="Barry K."/>
            <person name="Grigoriev I.V."/>
            <person name="Crous P."/>
            <person name="Smith M.E."/>
        </authorList>
    </citation>
    <scope>NUCLEOTIDE SEQUENCE</scope>
    <source>
        <strain evidence="1">BCRC 34780</strain>
    </source>
</reference>
<comment type="caution">
    <text evidence="1">The sequence shown here is derived from an EMBL/GenBank/DDBJ whole genome shotgun (WGS) entry which is preliminary data.</text>
</comment>
<gene>
    <name evidence="1" type="primary">rsd1</name>
    <name evidence="1" type="ORF">H4R21_003274</name>
</gene>
<dbReference type="EMBL" id="JANBUN010000998">
    <property type="protein sequence ID" value="KAJ2800193.1"/>
    <property type="molecule type" value="Genomic_DNA"/>
</dbReference>
<sequence>MDVSPQRSSRRRRHSQDSRSPSPEHDGSERDMRTVFAMQLSAQLRRSDLVDFFSVAGRVRDAQIVSEKGTRRSRGVAYIEFYAAASAAKAVELSGQRLLGVPIIVQPSEAEKNRRSTTKQYTTDGAPIDPLGSVNCLVLVRNLAVDIEPGDLARFFELFGTVEYCRVAPAADITGSRDAAGWAAFAKLEAPMPACQAAERLDGLELLGARLRVRMARRSEQEREQRRIADERAERRATEATAEAAAEAAAAAEQQASAPPSPPAEAATAASPMEVSPAPDAVAPSPAAVTAAVAEMHQVLLLRGMVDPSEETEPNWREELEDDVGGECAKYGRVARVFVDRGPSGDIFVDFADTAAAQQAQQSMAGRWFGGRKIVTELVSSEQYQARLDA</sequence>